<organism evidence="1">
    <name type="scientific">Borrelia miyamotoi</name>
    <dbReference type="NCBI Taxonomy" id="47466"/>
    <lineage>
        <taxon>Bacteria</taxon>
        <taxon>Pseudomonadati</taxon>
        <taxon>Spirochaetota</taxon>
        <taxon>Spirochaetia</taxon>
        <taxon>Spirochaetales</taxon>
        <taxon>Borreliaceae</taxon>
        <taxon>Borrelia</taxon>
    </lineage>
</organism>
<dbReference type="Pfam" id="PF07341">
    <property type="entry name" value="DUF1473"/>
    <property type="match status" value="1"/>
</dbReference>
<dbReference type="EMBL" id="CP044794">
    <property type="protein sequence ID" value="QFP48616.1"/>
    <property type="molecule type" value="Genomic_DNA"/>
</dbReference>
<dbReference type="AlphaFoldDB" id="A0A5P8ARB1"/>
<dbReference type="RefSeq" id="WP_152301194.1">
    <property type="nucleotide sequence ID" value="NZ_CP024376.2"/>
</dbReference>
<dbReference type="EMBL" id="CP044634">
    <property type="protein sequence ID" value="QFP42496.1"/>
    <property type="molecule type" value="Genomic_DNA"/>
</dbReference>
<protein>
    <submittedName>
        <fullName evidence="1">DUF1473 family protein</fullName>
    </submittedName>
</protein>
<name>A0A5P8ARB1_9SPIR</name>
<evidence type="ECO:0000313" key="1">
    <source>
        <dbReference type="EMBL" id="QFP42496.1"/>
    </source>
</evidence>
<sequence>MRLYIKFLQSENINKLNEIKQLREITNLVIKHDCLDEFYLILDIIGLK</sequence>
<evidence type="ECO:0000313" key="2">
    <source>
        <dbReference type="EMBL" id="QFP48616.1"/>
    </source>
</evidence>
<gene>
    <name evidence="1" type="ORF">F9Y90_05175</name>
    <name evidence="2" type="ORF">F9Y91_05170</name>
</gene>
<keyword evidence="1" id="KW-0614">Plasmid</keyword>
<reference evidence="1" key="1">
    <citation type="submission" date="2019-10" db="EMBL/GenBank/DDBJ databases">
        <title>Whole genome sequencing of Borrelia miyamotoi strains isolated in Europe.</title>
        <authorList>
            <person name="Sprong H."/>
            <person name="Azagi T."/>
            <person name="Kuleshov K.V."/>
            <person name="Platonov A.E."/>
            <person name="Hoornstra D."/>
            <person name="Hovius J.W."/>
        </authorList>
    </citation>
    <scope>NUCLEOTIDE SEQUENCE</scope>
    <source>
        <strain evidence="2">NL-IR-1</strain>
        <strain evidence="1">NL-IR-2</strain>
        <plasmid evidence="1">unnamed</plasmid>
    </source>
</reference>
<dbReference type="InterPro" id="IPR009941">
    <property type="entry name" value="DUF1473"/>
</dbReference>
<geneLocation type="plasmid" evidence="1">
    <name>unnamed</name>
</geneLocation>
<proteinExistence type="predicted"/>
<accession>A0A5P8ARB1</accession>